<evidence type="ECO:0000313" key="2">
    <source>
        <dbReference type="Proteomes" id="UP001235939"/>
    </source>
</evidence>
<accession>A0ABY6KPX9</accession>
<reference evidence="1 2" key="1">
    <citation type="submission" date="2022-01" db="EMBL/GenBank/DDBJ databases">
        <title>A chromosomal length assembly of Cordylochernes scorpioides.</title>
        <authorList>
            <person name="Zeh D."/>
            <person name="Zeh J."/>
        </authorList>
    </citation>
    <scope>NUCLEOTIDE SEQUENCE [LARGE SCALE GENOMIC DNA]</scope>
    <source>
        <strain evidence="1">IN4F17</strain>
        <tissue evidence="1">Whole Body</tissue>
    </source>
</reference>
<protein>
    <submittedName>
        <fullName evidence="1">Uncharacterized protein</fullName>
    </submittedName>
</protein>
<dbReference type="Proteomes" id="UP001235939">
    <property type="component" value="Chromosome 08"/>
</dbReference>
<gene>
    <name evidence="1" type="ORF">LAZ67_8001017</name>
</gene>
<dbReference type="EMBL" id="CP092870">
    <property type="protein sequence ID" value="UYV70893.1"/>
    <property type="molecule type" value="Genomic_DNA"/>
</dbReference>
<organism evidence="1 2">
    <name type="scientific">Cordylochernes scorpioides</name>
    <dbReference type="NCBI Taxonomy" id="51811"/>
    <lineage>
        <taxon>Eukaryota</taxon>
        <taxon>Metazoa</taxon>
        <taxon>Ecdysozoa</taxon>
        <taxon>Arthropoda</taxon>
        <taxon>Chelicerata</taxon>
        <taxon>Arachnida</taxon>
        <taxon>Pseudoscorpiones</taxon>
        <taxon>Cheliferoidea</taxon>
        <taxon>Chernetidae</taxon>
        <taxon>Cordylochernes</taxon>
    </lineage>
</organism>
<sequence length="113" mass="13160">MASSAIDVNNGSQYWTVKHAVGRAPQIGPKELKFSLEDVQWLTWGARPTACFTAKHLEEDGRLIHRNIGETLLREGRRRGYTDDLKQWTARHTYEEMKRMAEEVWRDHVAHSQ</sequence>
<proteinExistence type="predicted"/>
<keyword evidence="2" id="KW-1185">Reference proteome</keyword>
<name>A0ABY6KPX9_9ARAC</name>
<evidence type="ECO:0000313" key="1">
    <source>
        <dbReference type="EMBL" id="UYV70893.1"/>
    </source>
</evidence>